<evidence type="ECO:0000256" key="3">
    <source>
        <dbReference type="SAM" id="SignalP"/>
    </source>
</evidence>
<dbReference type="SUPFAM" id="SSF53474">
    <property type="entry name" value="alpha/beta-Hydrolases"/>
    <property type="match status" value="1"/>
</dbReference>
<dbReference type="InterPro" id="IPR029058">
    <property type="entry name" value="AB_hydrolase_fold"/>
</dbReference>
<evidence type="ECO:0000256" key="2">
    <source>
        <dbReference type="ARBA" id="ARBA00022801"/>
    </source>
</evidence>
<proteinExistence type="inferred from homology"/>
<evidence type="ECO:0000313" key="5">
    <source>
        <dbReference type="EMBL" id="SFZ93593.1"/>
    </source>
</evidence>
<dbReference type="PANTHER" id="PTHR48081:SF30">
    <property type="entry name" value="ACETYL-HYDROLASE LIPR-RELATED"/>
    <property type="match status" value="1"/>
</dbReference>
<evidence type="ECO:0000313" key="6">
    <source>
        <dbReference type="Proteomes" id="UP000182544"/>
    </source>
</evidence>
<dbReference type="InterPro" id="IPR049492">
    <property type="entry name" value="BD-FAE-like_dom"/>
</dbReference>
<accession>A0A1K2IMC6</accession>
<sequence length="277" mass="31313">MKKIAILIFIVTVVCNAQTTVTYKEIGQIQLNMDIYYPDHMDLSKTYPAMVFFFGGGWKTGSISQFEHHAQYFSKRGLVCFLVDYRIESRQHTTPFESVKDAKSSMRYIREHAKEFHIDPDKIIASGGSAGGHLAAATALIDEYNENTDNLSISCMPNALVLFNPVIDISPGSYGFSRIGADEYKNFSPLHNVSKVAPPTIFFLGTEDHLVPVAAAQYFKMAMNRVNSRCDLKLYDGEKHSFFNYTFIDNYKQTVKETDLFLQSLGYLSKTPCVEIK</sequence>
<reference evidence="5 6" key="1">
    <citation type="submission" date="2016-10" db="EMBL/GenBank/DDBJ databases">
        <authorList>
            <person name="de Groot N.N."/>
        </authorList>
    </citation>
    <scope>NUCLEOTIDE SEQUENCE [LARGE SCALE GENOMIC DNA]</scope>
    <source>
        <strain evidence="5 6">DSM 18180</strain>
    </source>
</reference>
<dbReference type="RefSeq" id="WP_072402850.1">
    <property type="nucleotide sequence ID" value="NZ_FPKV01000003.1"/>
</dbReference>
<feature type="chain" id="PRO_5013358106" evidence="3">
    <location>
        <begin position="18"/>
        <end position="277"/>
    </location>
</feature>
<evidence type="ECO:0000256" key="1">
    <source>
        <dbReference type="ARBA" id="ARBA00010515"/>
    </source>
</evidence>
<dbReference type="GO" id="GO:0004806">
    <property type="term" value="F:triacylglycerol lipase activity"/>
    <property type="evidence" value="ECO:0007669"/>
    <property type="project" value="TreeGrafter"/>
</dbReference>
<name>A0A1K2IMC6_9FLAO</name>
<keyword evidence="6" id="KW-1185">Reference proteome</keyword>
<dbReference type="Proteomes" id="UP000182544">
    <property type="component" value="Unassembled WGS sequence"/>
</dbReference>
<organism evidence="5 6">
    <name type="scientific">Flaviramulus basaltis</name>
    <dbReference type="NCBI Taxonomy" id="369401"/>
    <lineage>
        <taxon>Bacteria</taxon>
        <taxon>Pseudomonadati</taxon>
        <taxon>Bacteroidota</taxon>
        <taxon>Flavobacteriia</taxon>
        <taxon>Flavobacteriales</taxon>
        <taxon>Flavobacteriaceae</taxon>
        <taxon>Flaviramulus</taxon>
    </lineage>
</organism>
<keyword evidence="3" id="KW-0732">Signal</keyword>
<feature type="domain" description="BD-FAE-like" evidence="4">
    <location>
        <begin position="33"/>
        <end position="221"/>
    </location>
</feature>
<dbReference type="InterPro" id="IPR050300">
    <property type="entry name" value="GDXG_lipolytic_enzyme"/>
</dbReference>
<evidence type="ECO:0000259" key="4">
    <source>
        <dbReference type="Pfam" id="PF20434"/>
    </source>
</evidence>
<protein>
    <submittedName>
        <fullName evidence="5">Acetyl esterase/lipase</fullName>
    </submittedName>
</protein>
<comment type="similarity">
    <text evidence="1">Belongs to the 'GDXG' lipolytic enzyme family.</text>
</comment>
<dbReference type="STRING" id="369401.SAMN05428642_103222"/>
<dbReference type="OrthoDB" id="9796689at2"/>
<feature type="signal peptide" evidence="3">
    <location>
        <begin position="1"/>
        <end position="17"/>
    </location>
</feature>
<dbReference type="Pfam" id="PF20434">
    <property type="entry name" value="BD-FAE"/>
    <property type="match status" value="1"/>
</dbReference>
<keyword evidence="2" id="KW-0378">Hydrolase</keyword>
<dbReference type="Gene3D" id="3.40.50.1820">
    <property type="entry name" value="alpha/beta hydrolase"/>
    <property type="match status" value="1"/>
</dbReference>
<dbReference type="AlphaFoldDB" id="A0A1K2IMC6"/>
<dbReference type="EMBL" id="FPKV01000003">
    <property type="protein sequence ID" value="SFZ93593.1"/>
    <property type="molecule type" value="Genomic_DNA"/>
</dbReference>
<dbReference type="PANTHER" id="PTHR48081">
    <property type="entry name" value="AB HYDROLASE SUPERFAMILY PROTEIN C4A8.06C"/>
    <property type="match status" value="1"/>
</dbReference>
<gene>
    <name evidence="5" type="ORF">SAMN05428642_103222</name>
</gene>